<evidence type="ECO:0000256" key="1">
    <source>
        <dbReference type="SAM" id="MobiDB-lite"/>
    </source>
</evidence>
<evidence type="ECO:0000313" key="2">
    <source>
        <dbReference type="EMBL" id="KAJ9709882.1"/>
    </source>
</evidence>
<dbReference type="PANTHER" id="PTHR36030:SF2">
    <property type="entry name" value="DUF4005 DOMAIN-CONTAINING PROTEIN"/>
    <property type="match status" value="1"/>
</dbReference>
<sequence>MEAINPKRRGFNKSKLVKYLHQVAKPSSLLQYGSSKVRPRPSSTSKMDHVSTPPALMLDSFGDTKISYLHGSHGCDADENVDTKAATYISYVRERFKLERIDSDRRKYQEKH</sequence>
<evidence type="ECO:0000313" key="3">
    <source>
        <dbReference type="Proteomes" id="UP001168098"/>
    </source>
</evidence>
<organism evidence="2 3">
    <name type="scientific">Vitis rotundifolia</name>
    <name type="common">Muscadine grape</name>
    <dbReference type="NCBI Taxonomy" id="103349"/>
    <lineage>
        <taxon>Eukaryota</taxon>
        <taxon>Viridiplantae</taxon>
        <taxon>Streptophyta</taxon>
        <taxon>Embryophyta</taxon>
        <taxon>Tracheophyta</taxon>
        <taxon>Spermatophyta</taxon>
        <taxon>Magnoliopsida</taxon>
        <taxon>eudicotyledons</taxon>
        <taxon>Gunneridae</taxon>
        <taxon>Pentapetalae</taxon>
        <taxon>rosids</taxon>
        <taxon>Vitales</taxon>
        <taxon>Vitaceae</taxon>
        <taxon>Viteae</taxon>
        <taxon>Vitis</taxon>
    </lineage>
</organism>
<dbReference type="AlphaFoldDB" id="A0AA39EDR8"/>
<feature type="region of interest" description="Disordered" evidence="1">
    <location>
        <begin position="30"/>
        <end position="54"/>
    </location>
</feature>
<proteinExistence type="predicted"/>
<dbReference type="EMBL" id="JARBHA010000001">
    <property type="protein sequence ID" value="KAJ9709882.1"/>
    <property type="molecule type" value="Genomic_DNA"/>
</dbReference>
<name>A0AA39EDR8_VITRO</name>
<comment type="caution">
    <text evidence="2">The sequence shown here is derived from an EMBL/GenBank/DDBJ whole genome shotgun (WGS) entry which is preliminary data.</text>
</comment>
<dbReference type="Proteomes" id="UP001168098">
    <property type="component" value="Unassembled WGS sequence"/>
</dbReference>
<reference evidence="2 3" key="1">
    <citation type="journal article" date="2023" name="BMC Biotechnol.">
        <title>Vitis rotundifolia cv Carlos genome sequencing.</title>
        <authorList>
            <person name="Huff M."/>
            <person name="Hulse-Kemp A."/>
            <person name="Scheffler B."/>
            <person name="Youngblood R."/>
            <person name="Simpson S."/>
            <person name="Babiker E."/>
            <person name="Staton M."/>
        </authorList>
    </citation>
    <scope>NUCLEOTIDE SEQUENCE [LARGE SCALE GENOMIC DNA]</scope>
    <source>
        <tissue evidence="2">Leaf</tissue>
    </source>
</reference>
<accession>A0AA39EDR8</accession>
<gene>
    <name evidence="2" type="ORF">PVL29_001388</name>
</gene>
<dbReference type="PANTHER" id="PTHR36030">
    <property type="entry name" value="CALMODULIN-BINDING DOMAIN-CONTAINING PROTEIN"/>
    <property type="match status" value="1"/>
</dbReference>
<protein>
    <submittedName>
        <fullName evidence="2">Uncharacterized protein</fullName>
    </submittedName>
</protein>
<keyword evidence="3" id="KW-1185">Reference proteome</keyword>